<dbReference type="KEGG" id="dwd:DSCW_57960"/>
<evidence type="ECO:0000313" key="1">
    <source>
        <dbReference type="EMBL" id="BBO78379.1"/>
    </source>
</evidence>
<proteinExistence type="predicted"/>
<dbReference type="RefSeq" id="WP_155307022.1">
    <property type="nucleotide sequence ID" value="NZ_AP021875.1"/>
</dbReference>
<gene>
    <name evidence="1" type="ORF">DSCW_57960</name>
</gene>
<dbReference type="OrthoDB" id="9917139at2"/>
<dbReference type="Proteomes" id="UP000427769">
    <property type="component" value="Chromosome"/>
</dbReference>
<evidence type="ECO:0000313" key="2">
    <source>
        <dbReference type="Proteomes" id="UP000427769"/>
    </source>
</evidence>
<reference evidence="1 2" key="1">
    <citation type="submission" date="2019-11" db="EMBL/GenBank/DDBJ databases">
        <title>Comparative genomics of hydrocarbon-degrading Desulfosarcina strains.</title>
        <authorList>
            <person name="Watanabe M."/>
            <person name="Kojima H."/>
            <person name="Fukui M."/>
        </authorList>
    </citation>
    <scope>NUCLEOTIDE SEQUENCE [LARGE SCALE GENOMIC DNA]</scope>
    <source>
        <strain evidence="1 2">PP31</strain>
    </source>
</reference>
<sequence>MDRLGELIGALSDDAVVARSVCAKTEGTCKLCGRPATFFRTQFSKLEYNLSSICQACQDYYFLGEE</sequence>
<name>A0A5K7ZDW3_9BACT</name>
<accession>A0A5K7ZDW3</accession>
<dbReference type="EMBL" id="AP021875">
    <property type="protein sequence ID" value="BBO78379.1"/>
    <property type="molecule type" value="Genomic_DNA"/>
</dbReference>
<dbReference type="AlphaFoldDB" id="A0A5K7ZDW3"/>
<protein>
    <submittedName>
        <fullName evidence="1">Uncharacterized protein</fullName>
    </submittedName>
</protein>
<organism evidence="1 2">
    <name type="scientific">Desulfosarcina widdelii</name>
    <dbReference type="NCBI Taxonomy" id="947919"/>
    <lineage>
        <taxon>Bacteria</taxon>
        <taxon>Pseudomonadati</taxon>
        <taxon>Thermodesulfobacteriota</taxon>
        <taxon>Desulfobacteria</taxon>
        <taxon>Desulfobacterales</taxon>
        <taxon>Desulfosarcinaceae</taxon>
        <taxon>Desulfosarcina</taxon>
    </lineage>
</organism>
<keyword evidence="2" id="KW-1185">Reference proteome</keyword>